<reference evidence="4 5" key="1">
    <citation type="submission" date="2024-10" db="EMBL/GenBank/DDBJ databases">
        <title>Updated reference genomes for cyclostephanoid diatoms.</title>
        <authorList>
            <person name="Roberts W.R."/>
            <person name="Alverson A.J."/>
        </authorList>
    </citation>
    <scope>NUCLEOTIDE SEQUENCE [LARGE SCALE GENOMIC DNA]</scope>
    <source>
        <strain evidence="4 5">AJA010-31</strain>
    </source>
</reference>
<name>A0ABD3NUS8_9STRA</name>
<comment type="subcellular location">
    <subcellularLocation>
        <location evidence="1">Cytoplasm</location>
        <location evidence="1">Cytoskeleton</location>
    </subcellularLocation>
</comment>
<dbReference type="PANTHER" id="PTHR15431:SF4">
    <property type="entry name" value="PROTEIN TONNEAU 1B"/>
    <property type="match status" value="1"/>
</dbReference>
<dbReference type="GO" id="GO:0015630">
    <property type="term" value="C:microtubule cytoskeleton"/>
    <property type="evidence" value="ECO:0007669"/>
    <property type="project" value="UniProtKB-ARBA"/>
</dbReference>
<keyword evidence="3" id="KW-0206">Cytoskeleton</keyword>
<accession>A0ABD3NUS8</accession>
<evidence type="ECO:0000256" key="2">
    <source>
        <dbReference type="ARBA" id="ARBA00022490"/>
    </source>
</evidence>
<dbReference type="InterPro" id="IPR006594">
    <property type="entry name" value="LisH"/>
</dbReference>
<dbReference type="AlphaFoldDB" id="A0ABD3NUS8"/>
<dbReference type="EMBL" id="JALLPJ020000952">
    <property type="protein sequence ID" value="KAL3779156.1"/>
    <property type="molecule type" value="Genomic_DNA"/>
</dbReference>
<dbReference type="Gene3D" id="1.20.960.40">
    <property type="match status" value="1"/>
</dbReference>
<keyword evidence="2" id="KW-0963">Cytoplasm</keyword>
<evidence type="ECO:0000313" key="5">
    <source>
        <dbReference type="Proteomes" id="UP001530400"/>
    </source>
</evidence>
<dbReference type="PANTHER" id="PTHR15431">
    <property type="entry name" value="FGFR1 ONCOGENE PARTNER/LISH DOMAIN-CONTAINING PROTEIN"/>
    <property type="match status" value="1"/>
</dbReference>
<evidence type="ECO:0000256" key="3">
    <source>
        <dbReference type="ARBA" id="ARBA00023212"/>
    </source>
</evidence>
<organism evidence="4 5">
    <name type="scientific">Cyclotella atomus</name>
    <dbReference type="NCBI Taxonomy" id="382360"/>
    <lineage>
        <taxon>Eukaryota</taxon>
        <taxon>Sar</taxon>
        <taxon>Stramenopiles</taxon>
        <taxon>Ochrophyta</taxon>
        <taxon>Bacillariophyta</taxon>
        <taxon>Coscinodiscophyceae</taxon>
        <taxon>Thalassiosirophycidae</taxon>
        <taxon>Stephanodiscales</taxon>
        <taxon>Stephanodiscaceae</taxon>
        <taxon>Cyclotella</taxon>
    </lineage>
</organism>
<dbReference type="Pfam" id="PF16045">
    <property type="entry name" value="LisH_2"/>
    <property type="match status" value="1"/>
</dbReference>
<dbReference type="Proteomes" id="UP001530400">
    <property type="component" value="Unassembled WGS sequence"/>
</dbReference>
<keyword evidence="5" id="KW-1185">Reference proteome</keyword>
<evidence type="ECO:0008006" key="6">
    <source>
        <dbReference type="Google" id="ProtNLM"/>
    </source>
</evidence>
<comment type="caution">
    <text evidence="4">The sequence shown here is derived from an EMBL/GenBank/DDBJ whole genome shotgun (WGS) entry which is preliminary data.</text>
</comment>
<evidence type="ECO:0000256" key="1">
    <source>
        <dbReference type="ARBA" id="ARBA00004245"/>
    </source>
</evidence>
<protein>
    <recommendedName>
        <fullName evidence="6">LisH domain-containing protein</fullName>
    </recommendedName>
</protein>
<dbReference type="SMART" id="SM00667">
    <property type="entry name" value="LisH"/>
    <property type="match status" value="1"/>
</dbReference>
<sequence length="142" mass="15507">MATQRELVDALEESLKRTGTLDIVMGILRADIYHCLMDSLTKEGTKRPTVPKENVIINELVADYLVFNGYTNTLSVLAAESGSPSLLKVHDNLGPQIIRAELGVNTFPSASPAAGRRRKPLAILYDVVEVLKARNRSSAKTS</sequence>
<dbReference type="PROSITE" id="PS50896">
    <property type="entry name" value="LISH"/>
    <property type="match status" value="1"/>
</dbReference>
<evidence type="ECO:0000313" key="4">
    <source>
        <dbReference type="EMBL" id="KAL3779156.1"/>
    </source>
</evidence>
<proteinExistence type="predicted"/>
<gene>
    <name evidence="4" type="ORF">ACHAWO_002851</name>
</gene>